<accession>A0A2T4B719</accession>
<dbReference type="GeneID" id="36605415"/>
<dbReference type="RefSeq" id="XP_024748398.1">
    <property type="nucleotide sequence ID" value="XM_024897297.1"/>
</dbReference>
<feature type="compositionally biased region" description="Basic and acidic residues" evidence="1">
    <location>
        <begin position="297"/>
        <end position="320"/>
    </location>
</feature>
<dbReference type="AlphaFoldDB" id="A0A2T4B719"/>
<evidence type="ECO:0000256" key="1">
    <source>
        <dbReference type="SAM" id="MobiDB-lite"/>
    </source>
</evidence>
<gene>
    <name evidence="2" type="ORF">BBK36DRAFT_1204143</name>
</gene>
<evidence type="ECO:0000313" key="3">
    <source>
        <dbReference type="Proteomes" id="UP000241546"/>
    </source>
</evidence>
<proteinExistence type="predicted"/>
<protein>
    <submittedName>
        <fullName evidence="2">Uncharacterized protein</fullName>
    </submittedName>
</protein>
<sequence length="320" mass="36218">MHAVISYTSITSSSQAKSPVMGPLYEIDTAPPTIGTPKDAATLRALLKAPFESVYKISTDGSTFLEPLLLRGTPLQEPESEKKREAAYRSQLNPSNKSLQLALKRYRDNSSKFKKIREVFGEQSRYHPNQLLGKDYLPPGGLCQKEAMYRLACKISDLKHLHRTGALAMDPFDFIRWRILKKAASFMLNPVDNAKHAIRTIVYKLCDDSVDIHSKVYQDTVMRQAVLMSAAQRNQLGNYGPKGRQRKHWLTEERVSPVPLARRIERRLGARGRTRVAAASSTPIYAGVNAFRAQQQQRREAQRRQEAEARQSIQERPDAS</sequence>
<organism evidence="2 3">
    <name type="scientific">Trichoderma citrinoviride</name>
    <dbReference type="NCBI Taxonomy" id="58853"/>
    <lineage>
        <taxon>Eukaryota</taxon>
        <taxon>Fungi</taxon>
        <taxon>Dikarya</taxon>
        <taxon>Ascomycota</taxon>
        <taxon>Pezizomycotina</taxon>
        <taxon>Sordariomycetes</taxon>
        <taxon>Hypocreomycetidae</taxon>
        <taxon>Hypocreales</taxon>
        <taxon>Hypocreaceae</taxon>
        <taxon>Trichoderma</taxon>
    </lineage>
</organism>
<keyword evidence="3" id="KW-1185">Reference proteome</keyword>
<reference evidence="3" key="1">
    <citation type="submission" date="2016-07" db="EMBL/GenBank/DDBJ databases">
        <title>Multiple horizontal gene transfer events from other fungi enriched the ability of initially mycotrophic Trichoderma (Ascomycota) to feed on dead plant biomass.</title>
        <authorList>
            <consortium name="DOE Joint Genome Institute"/>
            <person name="Atanasova L."/>
            <person name="Chenthamara K."/>
            <person name="Zhang J."/>
            <person name="Grujic M."/>
            <person name="Henrissat B."/>
            <person name="Kuo A."/>
            <person name="Aerts A."/>
            <person name="Salamov A."/>
            <person name="Lipzen A."/>
            <person name="Labutti K."/>
            <person name="Barry K."/>
            <person name="Miao Y."/>
            <person name="Rahimi M.J."/>
            <person name="Shen Q."/>
            <person name="Grigoriev I.V."/>
            <person name="Kubicek C.P."/>
            <person name="Druzhinina I.S."/>
        </authorList>
    </citation>
    <scope>NUCLEOTIDE SEQUENCE [LARGE SCALE GENOMIC DNA]</scope>
    <source>
        <strain evidence="3">TUCIM 6016</strain>
    </source>
</reference>
<name>A0A2T4B719_9HYPO</name>
<evidence type="ECO:0000313" key="2">
    <source>
        <dbReference type="EMBL" id="PTB65078.1"/>
    </source>
</evidence>
<feature type="region of interest" description="Disordered" evidence="1">
    <location>
        <begin position="292"/>
        <end position="320"/>
    </location>
</feature>
<dbReference type="Proteomes" id="UP000241546">
    <property type="component" value="Unassembled WGS sequence"/>
</dbReference>
<dbReference type="EMBL" id="KZ680215">
    <property type="protein sequence ID" value="PTB65078.1"/>
    <property type="molecule type" value="Genomic_DNA"/>
</dbReference>
<dbReference type="OrthoDB" id="5041951at2759"/>